<dbReference type="Gene3D" id="4.10.60.10">
    <property type="entry name" value="Zinc finger, CCHC-type"/>
    <property type="match status" value="1"/>
</dbReference>
<keyword evidence="8" id="KW-1185">Reference proteome</keyword>
<dbReference type="InterPro" id="IPR036117">
    <property type="entry name" value="DhaL_dom_sf"/>
</dbReference>
<sequence>MDAMENDEQFGIWNLTIMLCYMDRSLSMKELYRPWADALEAAIAAVSKYGGARAGYRTLLDALIPASSVLKERLTAGDDPADAFVFASEAALAGAESTKLMQAQAGRATYISGEILASVPDPGAVAAASWFRAAALVTSQYDQAISLPRSLVCISEATCLASPLNASSCIGGRENRREEHGEGLLTRSRSTDHAGSKNNRRLRSQSKASKLKCYYCHNEWHYKKDCPERKGKKKDNSKTADAGVVEDNSDGSILIRMHDGTVRTLTDVRHIPELRENLIALGMLDSNSCSYRAAGGVMRIMKGALVVMKRLKQNSLYLLQGSTVTGAAATTSFSDIDFDTIKLWHMHLGHMTERGMDVLSKQGYANGVKGYRLWCPDSESSKKRELIDAGKDHGAREKVELEFRALDSLPIIPTDKDYGSHSTE</sequence>
<dbReference type="PANTHER" id="PTHR28629">
    <property type="entry name" value="TRIOKINASE/FMN CYCLASE"/>
    <property type="match status" value="1"/>
</dbReference>
<dbReference type="GO" id="GO:0004371">
    <property type="term" value="F:glycerone kinase activity"/>
    <property type="evidence" value="ECO:0007669"/>
    <property type="project" value="InterPro"/>
</dbReference>
<dbReference type="Pfam" id="PF13976">
    <property type="entry name" value="gag_pre-integrs"/>
    <property type="match status" value="1"/>
</dbReference>
<reference evidence="7" key="1">
    <citation type="submission" date="2022-12" db="EMBL/GenBank/DDBJ databases">
        <title>Draft genome assemblies for two species of Escallonia (Escalloniales).</title>
        <authorList>
            <person name="Chanderbali A."/>
            <person name="Dervinis C."/>
            <person name="Anghel I."/>
            <person name="Soltis D."/>
            <person name="Soltis P."/>
            <person name="Zapata F."/>
        </authorList>
    </citation>
    <scope>NUCLEOTIDE SEQUENCE</scope>
    <source>
        <strain evidence="7">UCBG64.0493</strain>
        <tissue evidence="7">Leaf</tissue>
    </source>
</reference>
<dbReference type="GO" id="GO:0019563">
    <property type="term" value="P:glycerol catabolic process"/>
    <property type="evidence" value="ECO:0007669"/>
    <property type="project" value="TreeGrafter"/>
</dbReference>
<dbReference type="GO" id="GO:0005829">
    <property type="term" value="C:cytosol"/>
    <property type="evidence" value="ECO:0007669"/>
    <property type="project" value="TreeGrafter"/>
</dbReference>
<accession>A0AA88VUY0</accession>
<keyword evidence="2" id="KW-0418">Kinase</keyword>
<dbReference type="PANTHER" id="PTHR28629:SF4">
    <property type="entry name" value="TRIOKINASE_FMN CYCLASE"/>
    <property type="match status" value="1"/>
</dbReference>
<dbReference type="InterPro" id="IPR050861">
    <property type="entry name" value="Dihydroxyacetone_Kinase"/>
</dbReference>
<dbReference type="InterPro" id="IPR054722">
    <property type="entry name" value="PolX-like_BBD"/>
</dbReference>
<name>A0AA88VUY0_9ASTE</name>
<feature type="region of interest" description="Disordered" evidence="4">
    <location>
        <begin position="175"/>
        <end position="205"/>
    </location>
</feature>
<keyword evidence="3" id="KW-0479">Metal-binding</keyword>
<evidence type="ECO:0000259" key="6">
    <source>
        <dbReference type="PROSITE" id="PS51480"/>
    </source>
</evidence>
<evidence type="ECO:0000256" key="1">
    <source>
        <dbReference type="ARBA" id="ARBA00022679"/>
    </source>
</evidence>
<evidence type="ECO:0000256" key="3">
    <source>
        <dbReference type="PROSITE-ProRule" id="PRU00047"/>
    </source>
</evidence>
<feature type="domain" description="DhaL" evidence="6">
    <location>
        <begin position="1"/>
        <end position="136"/>
    </location>
</feature>
<evidence type="ECO:0000313" key="8">
    <source>
        <dbReference type="Proteomes" id="UP001188597"/>
    </source>
</evidence>
<dbReference type="InterPro" id="IPR001878">
    <property type="entry name" value="Znf_CCHC"/>
</dbReference>
<dbReference type="Proteomes" id="UP001188597">
    <property type="component" value="Unassembled WGS sequence"/>
</dbReference>
<dbReference type="InterPro" id="IPR036875">
    <property type="entry name" value="Znf_CCHC_sf"/>
</dbReference>
<proteinExistence type="predicted"/>
<evidence type="ECO:0000259" key="5">
    <source>
        <dbReference type="PROSITE" id="PS50158"/>
    </source>
</evidence>
<evidence type="ECO:0000256" key="4">
    <source>
        <dbReference type="SAM" id="MobiDB-lite"/>
    </source>
</evidence>
<keyword evidence="3" id="KW-0863">Zinc-finger</keyword>
<gene>
    <name evidence="7" type="ORF">RJ639_010006</name>
</gene>
<feature type="domain" description="CCHC-type" evidence="5">
    <location>
        <begin position="212"/>
        <end position="228"/>
    </location>
</feature>
<organism evidence="7 8">
    <name type="scientific">Escallonia herrerae</name>
    <dbReference type="NCBI Taxonomy" id="1293975"/>
    <lineage>
        <taxon>Eukaryota</taxon>
        <taxon>Viridiplantae</taxon>
        <taxon>Streptophyta</taxon>
        <taxon>Embryophyta</taxon>
        <taxon>Tracheophyta</taxon>
        <taxon>Spermatophyta</taxon>
        <taxon>Magnoliopsida</taxon>
        <taxon>eudicotyledons</taxon>
        <taxon>Gunneridae</taxon>
        <taxon>Pentapetalae</taxon>
        <taxon>asterids</taxon>
        <taxon>campanulids</taxon>
        <taxon>Escalloniales</taxon>
        <taxon>Escalloniaceae</taxon>
        <taxon>Escallonia</taxon>
    </lineage>
</organism>
<dbReference type="SMART" id="SM01120">
    <property type="entry name" value="Dak2"/>
    <property type="match status" value="1"/>
</dbReference>
<dbReference type="AlphaFoldDB" id="A0AA88VUY0"/>
<dbReference type="PROSITE" id="PS50158">
    <property type="entry name" value="ZF_CCHC"/>
    <property type="match status" value="1"/>
</dbReference>
<evidence type="ECO:0000256" key="2">
    <source>
        <dbReference type="ARBA" id="ARBA00022777"/>
    </source>
</evidence>
<dbReference type="InterPro" id="IPR004007">
    <property type="entry name" value="DhaL_dom"/>
</dbReference>
<comment type="caution">
    <text evidence="7">The sequence shown here is derived from an EMBL/GenBank/DDBJ whole genome shotgun (WGS) entry which is preliminary data.</text>
</comment>
<keyword evidence="1" id="KW-0808">Transferase</keyword>
<dbReference type="InterPro" id="IPR025724">
    <property type="entry name" value="GAG-pre-integrase_dom"/>
</dbReference>
<dbReference type="SUPFAM" id="SSF101473">
    <property type="entry name" value="DhaL-like"/>
    <property type="match status" value="1"/>
</dbReference>
<evidence type="ECO:0000313" key="7">
    <source>
        <dbReference type="EMBL" id="KAK3014448.1"/>
    </source>
</evidence>
<dbReference type="GO" id="GO:0003676">
    <property type="term" value="F:nucleic acid binding"/>
    <property type="evidence" value="ECO:0007669"/>
    <property type="project" value="InterPro"/>
</dbReference>
<dbReference type="Pfam" id="PF22936">
    <property type="entry name" value="Pol_BBD"/>
    <property type="match status" value="1"/>
</dbReference>
<protein>
    <recommendedName>
        <fullName evidence="9">CCHC-type domain-containing protein</fullName>
    </recommendedName>
</protein>
<dbReference type="Pfam" id="PF02734">
    <property type="entry name" value="Dak2"/>
    <property type="match status" value="1"/>
</dbReference>
<evidence type="ECO:0008006" key="9">
    <source>
        <dbReference type="Google" id="ProtNLM"/>
    </source>
</evidence>
<dbReference type="EMBL" id="JAVXUP010001218">
    <property type="protein sequence ID" value="KAK3014448.1"/>
    <property type="molecule type" value="Genomic_DNA"/>
</dbReference>
<dbReference type="Gene3D" id="1.25.40.340">
    <property type="match status" value="1"/>
</dbReference>
<dbReference type="SUPFAM" id="SSF57756">
    <property type="entry name" value="Retrovirus zinc finger-like domains"/>
    <property type="match status" value="1"/>
</dbReference>
<keyword evidence="3" id="KW-0862">Zinc</keyword>
<dbReference type="PROSITE" id="PS51480">
    <property type="entry name" value="DHAL"/>
    <property type="match status" value="1"/>
</dbReference>
<dbReference type="GO" id="GO:0008270">
    <property type="term" value="F:zinc ion binding"/>
    <property type="evidence" value="ECO:0007669"/>
    <property type="project" value="UniProtKB-KW"/>
</dbReference>